<dbReference type="Proteomes" id="UP000663879">
    <property type="component" value="Unassembled WGS sequence"/>
</dbReference>
<reference evidence="1" key="1">
    <citation type="submission" date="2021-02" db="EMBL/GenBank/DDBJ databases">
        <authorList>
            <person name="Nowell W R."/>
        </authorList>
    </citation>
    <scope>NUCLEOTIDE SEQUENCE</scope>
    <source>
        <strain evidence="1">Ploen Becks lab</strain>
    </source>
</reference>
<dbReference type="AlphaFoldDB" id="A0A814RUU3"/>
<sequence>DYEVLLGLNWFEQTDAGIFPSEKILRFPGHTVRLLKDNSKYETFDDMVDVLLTEVVDDVDIEDESDWKTQELKFEPCIPLDGLQLKQFKSLMKKNRDMFALSI</sequence>
<organism evidence="1 2">
    <name type="scientific">Brachionus calyciflorus</name>
    <dbReference type="NCBI Taxonomy" id="104777"/>
    <lineage>
        <taxon>Eukaryota</taxon>
        <taxon>Metazoa</taxon>
        <taxon>Spiralia</taxon>
        <taxon>Gnathifera</taxon>
        <taxon>Rotifera</taxon>
        <taxon>Eurotatoria</taxon>
        <taxon>Monogononta</taxon>
        <taxon>Pseudotrocha</taxon>
        <taxon>Ploima</taxon>
        <taxon>Brachionidae</taxon>
        <taxon>Brachionus</taxon>
    </lineage>
</organism>
<keyword evidence="2" id="KW-1185">Reference proteome</keyword>
<comment type="caution">
    <text evidence="1">The sequence shown here is derived from an EMBL/GenBank/DDBJ whole genome shotgun (WGS) entry which is preliminary data.</text>
</comment>
<protein>
    <submittedName>
        <fullName evidence="1">Uncharacterized protein</fullName>
    </submittedName>
</protein>
<proteinExistence type="predicted"/>
<accession>A0A814RUU3</accession>
<dbReference type="EMBL" id="CAJNOC010010316">
    <property type="protein sequence ID" value="CAF1138807.1"/>
    <property type="molecule type" value="Genomic_DNA"/>
</dbReference>
<gene>
    <name evidence="1" type="ORF">OXX778_LOCUS22806</name>
</gene>
<evidence type="ECO:0000313" key="1">
    <source>
        <dbReference type="EMBL" id="CAF1138807.1"/>
    </source>
</evidence>
<feature type="non-terminal residue" evidence="1">
    <location>
        <position position="1"/>
    </location>
</feature>
<name>A0A814RUU3_9BILA</name>
<evidence type="ECO:0000313" key="2">
    <source>
        <dbReference type="Proteomes" id="UP000663879"/>
    </source>
</evidence>